<dbReference type="CDD" id="cd04301">
    <property type="entry name" value="NAT_SF"/>
    <property type="match status" value="1"/>
</dbReference>
<dbReference type="AlphaFoldDB" id="A0A0B0IFP6"/>
<proteinExistence type="predicted"/>
<dbReference type="EMBL" id="JRJU01000012">
    <property type="protein sequence ID" value="KHF40145.1"/>
    <property type="molecule type" value="Genomic_DNA"/>
</dbReference>
<dbReference type="InterPro" id="IPR050680">
    <property type="entry name" value="YpeA/RimI_acetyltransf"/>
</dbReference>
<keyword evidence="1" id="KW-0808">Transferase</keyword>
<reference evidence="4 5" key="1">
    <citation type="submission" date="2014-09" db="EMBL/GenBank/DDBJ databases">
        <title>Genome sequencing and annotation of Bacillus Okhensis strain Kh10-101T.</title>
        <authorList>
            <person name="Prakash J.S."/>
        </authorList>
    </citation>
    <scope>NUCLEOTIDE SEQUENCE [LARGE SCALE GENOMIC DNA]</scope>
    <source>
        <strain evidence="5">Kh10-101T</strain>
    </source>
</reference>
<comment type="caution">
    <text evidence="4">The sequence shown here is derived from an EMBL/GenBank/DDBJ whole genome shotgun (WGS) entry which is preliminary data.</text>
</comment>
<accession>A0A0B0IFP6</accession>
<evidence type="ECO:0000256" key="1">
    <source>
        <dbReference type="ARBA" id="ARBA00022679"/>
    </source>
</evidence>
<evidence type="ECO:0000256" key="2">
    <source>
        <dbReference type="ARBA" id="ARBA00023315"/>
    </source>
</evidence>
<dbReference type="RefSeq" id="WP_034629008.1">
    <property type="nucleotide sequence ID" value="NZ_JRJU01000012.1"/>
</dbReference>
<organism evidence="4 5">
    <name type="scientific">Halalkalibacter okhensis</name>
    <dbReference type="NCBI Taxonomy" id="333138"/>
    <lineage>
        <taxon>Bacteria</taxon>
        <taxon>Bacillati</taxon>
        <taxon>Bacillota</taxon>
        <taxon>Bacilli</taxon>
        <taxon>Bacillales</taxon>
        <taxon>Bacillaceae</taxon>
        <taxon>Halalkalibacter</taxon>
    </lineage>
</organism>
<gene>
    <name evidence="4" type="ORF">LQ50_11585</name>
</gene>
<sequence length="144" mass="16959">MFIRRATPQEMNFIQSYAPIVQQEATLGYMNGTKLIMNEEMHYYYKAEYHALMDNYRVCGWILLGEAKTPPEYETIGMVLELYVLPPYRKKGYGQMLMEYAFDHFKKKGLKKVQLNVFAGNHAKHLYEQLGFRDVSTLMEKPLL</sequence>
<dbReference type="GO" id="GO:0016747">
    <property type="term" value="F:acyltransferase activity, transferring groups other than amino-acyl groups"/>
    <property type="evidence" value="ECO:0007669"/>
    <property type="project" value="InterPro"/>
</dbReference>
<dbReference type="InterPro" id="IPR016181">
    <property type="entry name" value="Acyl_CoA_acyltransferase"/>
</dbReference>
<evidence type="ECO:0000313" key="5">
    <source>
        <dbReference type="Proteomes" id="UP000030832"/>
    </source>
</evidence>
<dbReference type="PROSITE" id="PS51186">
    <property type="entry name" value="GNAT"/>
    <property type="match status" value="1"/>
</dbReference>
<dbReference type="SUPFAM" id="SSF55729">
    <property type="entry name" value="Acyl-CoA N-acyltransferases (Nat)"/>
    <property type="match status" value="1"/>
</dbReference>
<keyword evidence="5" id="KW-1185">Reference proteome</keyword>
<dbReference type="Gene3D" id="3.40.630.30">
    <property type="match status" value="1"/>
</dbReference>
<evidence type="ECO:0000259" key="3">
    <source>
        <dbReference type="PROSITE" id="PS51186"/>
    </source>
</evidence>
<dbReference type="Proteomes" id="UP000030832">
    <property type="component" value="Unassembled WGS sequence"/>
</dbReference>
<dbReference type="eggNOG" id="COG0456">
    <property type="taxonomic scope" value="Bacteria"/>
</dbReference>
<dbReference type="OrthoDB" id="156739at2"/>
<keyword evidence="2" id="KW-0012">Acyltransferase</keyword>
<dbReference type="PANTHER" id="PTHR43420">
    <property type="entry name" value="ACETYLTRANSFERASE"/>
    <property type="match status" value="1"/>
</dbReference>
<dbReference type="STRING" id="333138.LQ50_11585"/>
<feature type="domain" description="N-acetyltransferase" evidence="3">
    <location>
        <begin position="1"/>
        <end position="144"/>
    </location>
</feature>
<name>A0A0B0IFP6_9BACI</name>
<protein>
    <recommendedName>
        <fullName evidence="3">N-acetyltransferase domain-containing protein</fullName>
    </recommendedName>
</protein>
<dbReference type="InterPro" id="IPR000182">
    <property type="entry name" value="GNAT_dom"/>
</dbReference>
<evidence type="ECO:0000313" key="4">
    <source>
        <dbReference type="EMBL" id="KHF40145.1"/>
    </source>
</evidence>
<dbReference type="Pfam" id="PF00583">
    <property type="entry name" value="Acetyltransf_1"/>
    <property type="match status" value="1"/>
</dbReference>